<reference evidence="1 2" key="1">
    <citation type="submission" date="2018-02" db="EMBL/GenBank/DDBJ databases">
        <title>Genomic Encyclopedia of Archaeal and Bacterial Type Strains, Phase II (KMG-II): from individual species to whole genera.</title>
        <authorList>
            <person name="Goeker M."/>
        </authorList>
    </citation>
    <scope>NUCLEOTIDE SEQUENCE [LARGE SCALE GENOMIC DNA]</scope>
    <source>
        <strain evidence="1 2">DSM 29526</strain>
    </source>
</reference>
<dbReference type="OrthoDB" id="8858565at2"/>
<organism evidence="1 2">
    <name type="scientific">Neolewinella xylanilytica</name>
    <dbReference type="NCBI Taxonomy" id="1514080"/>
    <lineage>
        <taxon>Bacteria</taxon>
        <taxon>Pseudomonadati</taxon>
        <taxon>Bacteroidota</taxon>
        <taxon>Saprospiria</taxon>
        <taxon>Saprospirales</taxon>
        <taxon>Lewinellaceae</taxon>
        <taxon>Neolewinella</taxon>
    </lineage>
</organism>
<dbReference type="RefSeq" id="WP_104419839.1">
    <property type="nucleotide sequence ID" value="NZ_PTJC01000006.1"/>
</dbReference>
<name>A0A2S6I2D6_9BACT</name>
<proteinExistence type="predicted"/>
<dbReference type="Proteomes" id="UP000237662">
    <property type="component" value="Unassembled WGS sequence"/>
</dbReference>
<accession>A0A2S6I2D6</accession>
<comment type="caution">
    <text evidence="1">The sequence shown here is derived from an EMBL/GenBank/DDBJ whole genome shotgun (WGS) entry which is preliminary data.</text>
</comment>
<protein>
    <submittedName>
        <fullName evidence="1">Uncharacterized protein</fullName>
    </submittedName>
</protein>
<gene>
    <name evidence="1" type="ORF">CLV84_2230</name>
</gene>
<sequence>MATLSHPFTFADFDEKFPDFEPELRDQAIEIANQLQRERPDASREEIAGLALQRARHWWLDRAG</sequence>
<evidence type="ECO:0000313" key="2">
    <source>
        <dbReference type="Proteomes" id="UP000237662"/>
    </source>
</evidence>
<keyword evidence="2" id="KW-1185">Reference proteome</keyword>
<dbReference type="EMBL" id="PTJC01000006">
    <property type="protein sequence ID" value="PPK85335.1"/>
    <property type="molecule type" value="Genomic_DNA"/>
</dbReference>
<dbReference type="AlphaFoldDB" id="A0A2S6I2D6"/>
<evidence type="ECO:0000313" key="1">
    <source>
        <dbReference type="EMBL" id="PPK85335.1"/>
    </source>
</evidence>